<evidence type="ECO:0000256" key="5">
    <source>
        <dbReference type="ARBA" id="ARBA00023136"/>
    </source>
</evidence>
<feature type="transmembrane region" description="Helical" evidence="6">
    <location>
        <begin position="91"/>
        <end position="111"/>
    </location>
</feature>
<dbReference type="KEGG" id="tac:Ta0671"/>
<dbReference type="EnsemblBacteria" id="CAC11809">
    <property type="protein sequence ID" value="CAC11809"/>
    <property type="gene ID" value="CAC11809"/>
</dbReference>
<dbReference type="Gene3D" id="1.20.1740.10">
    <property type="entry name" value="Amino acid/polyamine transporter I"/>
    <property type="match status" value="1"/>
</dbReference>
<feature type="transmembrane region" description="Helical" evidence="6">
    <location>
        <begin position="59"/>
        <end position="85"/>
    </location>
</feature>
<dbReference type="Pfam" id="PF13520">
    <property type="entry name" value="AA_permease_2"/>
    <property type="match status" value="1"/>
</dbReference>
<dbReference type="GO" id="GO:0005886">
    <property type="term" value="C:plasma membrane"/>
    <property type="evidence" value="ECO:0007669"/>
    <property type="project" value="UniProtKB-SubCell"/>
</dbReference>
<proteinExistence type="predicted"/>
<dbReference type="HOGENOM" id="CLU_007946_20_3_2"/>
<evidence type="ECO:0000256" key="2">
    <source>
        <dbReference type="ARBA" id="ARBA00022475"/>
    </source>
</evidence>
<keyword evidence="3 6" id="KW-0812">Transmembrane</keyword>
<dbReference type="EMBL" id="AL445065">
    <property type="protein sequence ID" value="CAC11809.1"/>
    <property type="molecule type" value="Genomic_DNA"/>
</dbReference>
<gene>
    <name evidence="7" type="ordered locus">Ta0671</name>
</gene>
<evidence type="ECO:0000313" key="8">
    <source>
        <dbReference type="Proteomes" id="UP000001024"/>
    </source>
</evidence>
<keyword evidence="4 6" id="KW-1133">Transmembrane helix</keyword>
<dbReference type="InParanoid" id="Q9HKD0"/>
<dbReference type="Proteomes" id="UP000001024">
    <property type="component" value="Chromosome"/>
</dbReference>
<feature type="transmembrane region" description="Helical" evidence="6">
    <location>
        <begin position="6"/>
        <end position="28"/>
    </location>
</feature>
<evidence type="ECO:0000313" key="7">
    <source>
        <dbReference type="EMBL" id="CAC11809.1"/>
    </source>
</evidence>
<feature type="transmembrane region" description="Helical" evidence="6">
    <location>
        <begin position="371"/>
        <end position="389"/>
    </location>
</feature>
<sequence length="439" mass="47652">MYAGFAAPIVPIFAALAILLVSVPALMFSKHVSFAGGYYGFAEKGFGPATGKYVALVNLFYYILMDVVSVVAVSYILSTALSALYGYTLPLALYIIIALISTVLMFLFTVFDIRISGLSVLIIVAVQILIVLIFSFITIARTPYNSVQAFNIARAPAGITGVMFASVTAGFLFFTGYGAPFYFAEETRTSERTVWRSIIISIVLLTVVSVIVTYAEVAAVGLSNASSLATDWNPAVVAFGKYIGSIGTLVFIVIALIGQIWAGIVGGMSGARLIYAMGRDNFVFPRRFSRTHRKYKTPVYAAAFELAVTALLTIVSPIALVHVYGYSQGIFYSLFLFGALTTFMWVLQHLIADASSVPFFRKLYRRVTAKVATYTLVPTIAAAALFIYADITSYVGIGQPYLTGLYVIFALLIGSLVYVIYLHSKNKLGSVLLNSEEVQ</sequence>
<dbReference type="eggNOG" id="arCOG03652">
    <property type="taxonomic scope" value="Archaea"/>
</dbReference>
<dbReference type="STRING" id="273075.gene:9571891"/>
<keyword evidence="8" id="KW-1185">Reference proteome</keyword>
<dbReference type="InterPro" id="IPR050367">
    <property type="entry name" value="APC_superfamily"/>
</dbReference>
<feature type="transmembrane region" description="Helical" evidence="6">
    <location>
        <begin position="330"/>
        <end position="351"/>
    </location>
</feature>
<dbReference type="AlphaFoldDB" id="Q9HKD0"/>
<evidence type="ECO:0008006" key="9">
    <source>
        <dbReference type="Google" id="ProtNLM"/>
    </source>
</evidence>
<keyword evidence="2" id="KW-1003">Cell membrane</keyword>
<evidence type="ECO:0000256" key="6">
    <source>
        <dbReference type="SAM" id="Phobius"/>
    </source>
</evidence>
<dbReference type="InterPro" id="IPR002293">
    <property type="entry name" value="AA/rel_permease1"/>
</dbReference>
<evidence type="ECO:0000256" key="1">
    <source>
        <dbReference type="ARBA" id="ARBA00004651"/>
    </source>
</evidence>
<feature type="transmembrane region" description="Helical" evidence="6">
    <location>
        <begin position="299"/>
        <end position="324"/>
    </location>
</feature>
<feature type="transmembrane region" description="Helical" evidence="6">
    <location>
        <begin position="242"/>
        <end position="264"/>
    </location>
</feature>
<accession>Q9HKD0</accession>
<reference evidence="7 8" key="1">
    <citation type="journal article" date="2000" name="Nature">
        <title>The genome sequence of the thermoacidophilic scavenger Thermoplasma acidophilum.</title>
        <authorList>
            <person name="Ruepp A."/>
            <person name="Graml W."/>
            <person name="Santos-Martinez M.L."/>
            <person name="Koretke K.K."/>
            <person name="Volker C."/>
            <person name="Mewes H.W."/>
            <person name="Frishman D."/>
            <person name="Stocker S."/>
            <person name="Lupas A.N."/>
            <person name="Baumeister W."/>
        </authorList>
    </citation>
    <scope>NUCLEOTIDE SEQUENCE [LARGE SCALE GENOMIC DNA]</scope>
    <source>
        <strain evidence="8">ATCC 25905 / DSM 1728 / JCM 9062 / NBRC 15155 / AMRC-C165</strain>
    </source>
</reference>
<evidence type="ECO:0000256" key="4">
    <source>
        <dbReference type="ARBA" id="ARBA00022989"/>
    </source>
</evidence>
<organism evidence="7 8">
    <name type="scientific">Thermoplasma acidophilum (strain ATCC 25905 / DSM 1728 / JCM 9062 / NBRC 15155 / AMRC-C165)</name>
    <dbReference type="NCBI Taxonomy" id="273075"/>
    <lineage>
        <taxon>Archaea</taxon>
        <taxon>Methanobacteriati</taxon>
        <taxon>Thermoplasmatota</taxon>
        <taxon>Thermoplasmata</taxon>
        <taxon>Thermoplasmatales</taxon>
        <taxon>Thermoplasmataceae</taxon>
        <taxon>Thermoplasma</taxon>
    </lineage>
</organism>
<dbReference type="PANTHER" id="PTHR42770:SF11">
    <property type="entry name" value="INNER MEMBRANE TRANSPORT PROTEIN YBAT"/>
    <property type="match status" value="1"/>
</dbReference>
<dbReference type="PaxDb" id="273075-Ta0671"/>
<feature type="transmembrane region" description="Helical" evidence="6">
    <location>
        <begin position="401"/>
        <end position="421"/>
    </location>
</feature>
<dbReference type="GO" id="GO:0022857">
    <property type="term" value="F:transmembrane transporter activity"/>
    <property type="evidence" value="ECO:0007669"/>
    <property type="project" value="InterPro"/>
</dbReference>
<comment type="subcellular location">
    <subcellularLocation>
        <location evidence="1">Cell membrane</location>
        <topology evidence="1">Multi-pass membrane protein</topology>
    </subcellularLocation>
</comment>
<keyword evidence="5 6" id="KW-0472">Membrane</keyword>
<dbReference type="PIRSF" id="PIRSF006060">
    <property type="entry name" value="AA_transporter"/>
    <property type="match status" value="1"/>
</dbReference>
<dbReference type="PANTHER" id="PTHR42770">
    <property type="entry name" value="AMINO ACID TRANSPORTER-RELATED"/>
    <property type="match status" value="1"/>
</dbReference>
<protein>
    <recommendedName>
        <fullName evidence="9">Amino acid permease/ SLC12A domain-containing protein</fullName>
    </recommendedName>
</protein>
<feature type="transmembrane region" description="Helical" evidence="6">
    <location>
        <begin position="195"/>
        <end position="222"/>
    </location>
</feature>
<name>Q9HKD0_THEAC</name>
<feature type="transmembrane region" description="Helical" evidence="6">
    <location>
        <begin position="118"/>
        <end position="139"/>
    </location>
</feature>
<feature type="transmembrane region" description="Helical" evidence="6">
    <location>
        <begin position="159"/>
        <end position="183"/>
    </location>
</feature>
<evidence type="ECO:0000256" key="3">
    <source>
        <dbReference type="ARBA" id="ARBA00022692"/>
    </source>
</evidence>